<proteinExistence type="predicted"/>
<dbReference type="AlphaFoldDB" id="A0A6A5ULY1"/>
<evidence type="ECO:0000313" key="3">
    <source>
        <dbReference type="EMBL" id="KAF1965370.1"/>
    </source>
</evidence>
<feature type="region of interest" description="Disordered" evidence="1">
    <location>
        <begin position="26"/>
        <end position="48"/>
    </location>
</feature>
<reference evidence="3" key="1">
    <citation type="journal article" date="2020" name="Stud. Mycol.">
        <title>101 Dothideomycetes genomes: a test case for predicting lifestyles and emergence of pathogens.</title>
        <authorList>
            <person name="Haridas S."/>
            <person name="Albert R."/>
            <person name="Binder M."/>
            <person name="Bloem J."/>
            <person name="Labutti K."/>
            <person name="Salamov A."/>
            <person name="Andreopoulos B."/>
            <person name="Baker S."/>
            <person name="Barry K."/>
            <person name="Bills G."/>
            <person name="Bluhm B."/>
            <person name="Cannon C."/>
            <person name="Castanera R."/>
            <person name="Culley D."/>
            <person name="Daum C."/>
            <person name="Ezra D."/>
            <person name="Gonzalez J."/>
            <person name="Henrissat B."/>
            <person name="Kuo A."/>
            <person name="Liang C."/>
            <person name="Lipzen A."/>
            <person name="Lutzoni F."/>
            <person name="Magnuson J."/>
            <person name="Mondo S."/>
            <person name="Nolan M."/>
            <person name="Ohm R."/>
            <person name="Pangilinan J."/>
            <person name="Park H.-J."/>
            <person name="Ramirez L."/>
            <person name="Alfaro M."/>
            <person name="Sun H."/>
            <person name="Tritt A."/>
            <person name="Yoshinaga Y."/>
            <person name="Zwiers L.-H."/>
            <person name="Turgeon B."/>
            <person name="Goodwin S."/>
            <person name="Spatafora J."/>
            <person name="Crous P."/>
            <person name="Grigoriev I."/>
        </authorList>
    </citation>
    <scope>NUCLEOTIDE SEQUENCE</scope>
    <source>
        <strain evidence="3">CBS 107.79</strain>
    </source>
</reference>
<feature type="signal peptide" evidence="2">
    <location>
        <begin position="1"/>
        <end position="31"/>
    </location>
</feature>
<name>A0A6A5ULY1_9PLEO</name>
<keyword evidence="2" id="KW-0732">Signal</keyword>
<keyword evidence="4" id="KW-1185">Reference proteome</keyword>
<evidence type="ECO:0000256" key="1">
    <source>
        <dbReference type="SAM" id="MobiDB-lite"/>
    </source>
</evidence>
<gene>
    <name evidence="3" type="ORF">BU23DRAFT_574981</name>
</gene>
<organism evidence="3 4">
    <name type="scientific">Bimuria novae-zelandiae CBS 107.79</name>
    <dbReference type="NCBI Taxonomy" id="1447943"/>
    <lineage>
        <taxon>Eukaryota</taxon>
        <taxon>Fungi</taxon>
        <taxon>Dikarya</taxon>
        <taxon>Ascomycota</taxon>
        <taxon>Pezizomycotina</taxon>
        <taxon>Dothideomycetes</taxon>
        <taxon>Pleosporomycetidae</taxon>
        <taxon>Pleosporales</taxon>
        <taxon>Massarineae</taxon>
        <taxon>Didymosphaeriaceae</taxon>
        <taxon>Bimuria</taxon>
    </lineage>
</organism>
<accession>A0A6A5ULY1</accession>
<feature type="chain" id="PRO_5025455819" evidence="2">
    <location>
        <begin position="32"/>
        <end position="150"/>
    </location>
</feature>
<protein>
    <submittedName>
        <fullName evidence="3">Uncharacterized protein</fullName>
    </submittedName>
</protein>
<feature type="compositionally biased region" description="Low complexity" evidence="1">
    <location>
        <begin position="93"/>
        <end position="102"/>
    </location>
</feature>
<dbReference type="Proteomes" id="UP000800036">
    <property type="component" value="Unassembled WGS sequence"/>
</dbReference>
<dbReference type="EMBL" id="ML976764">
    <property type="protein sequence ID" value="KAF1965370.1"/>
    <property type="molecule type" value="Genomic_DNA"/>
</dbReference>
<evidence type="ECO:0000256" key="2">
    <source>
        <dbReference type="SAM" id="SignalP"/>
    </source>
</evidence>
<sequence>MAPEARSRIGKGKFMVIWVVPALTCLPPGTGPTPPGGIDPNDPSAPIVPIDPVEDPVDEEEEEYCLIRSSERPTKTVGVTVTATSLVTTVALPKTTTSSTTAKPPPPPKKTPNFDNDEVKCYDSRQWTRRAHMISTADVFCERALAEHTL</sequence>
<evidence type="ECO:0000313" key="4">
    <source>
        <dbReference type="Proteomes" id="UP000800036"/>
    </source>
</evidence>
<dbReference type="OrthoDB" id="73875at2759"/>
<feature type="region of interest" description="Disordered" evidence="1">
    <location>
        <begin position="93"/>
        <end position="117"/>
    </location>
</feature>